<dbReference type="Proteomes" id="UP000266841">
    <property type="component" value="Unassembled WGS sequence"/>
</dbReference>
<comment type="caution">
    <text evidence="3">The sequence shown here is derived from an EMBL/GenBank/DDBJ whole genome shotgun (WGS) entry which is preliminary data.</text>
</comment>
<feature type="compositionally biased region" description="Basic and acidic residues" evidence="1">
    <location>
        <begin position="185"/>
        <end position="196"/>
    </location>
</feature>
<evidence type="ECO:0000256" key="2">
    <source>
        <dbReference type="SAM" id="SignalP"/>
    </source>
</evidence>
<name>K0RPC9_THAOC</name>
<proteinExistence type="predicted"/>
<keyword evidence="4" id="KW-1185">Reference proteome</keyword>
<organism evidence="3 4">
    <name type="scientific">Thalassiosira oceanica</name>
    <name type="common">Marine diatom</name>
    <dbReference type="NCBI Taxonomy" id="159749"/>
    <lineage>
        <taxon>Eukaryota</taxon>
        <taxon>Sar</taxon>
        <taxon>Stramenopiles</taxon>
        <taxon>Ochrophyta</taxon>
        <taxon>Bacillariophyta</taxon>
        <taxon>Coscinodiscophyceae</taxon>
        <taxon>Thalassiosirophycidae</taxon>
        <taxon>Thalassiosirales</taxon>
        <taxon>Thalassiosiraceae</taxon>
        <taxon>Thalassiosira</taxon>
    </lineage>
</organism>
<dbReference type="EMBL" id="AGNL01043091">
    <property type="protein sequence ID" value="EJK50726.1"/>
    <property type="molecule type" value="Genomic_DNA"/>
</dbReference>
<feature type="region of interest" description="Disordered" evidence="1">
    <location>
        <begin position="139"/>
        <end position="217"/>
    </location>
</feature>
<protein>
    <submittedName>
        <fullName evidence="3">Uncharacterized protein</fullName>
    </submittedName>
</protein>
<accession>K0RPC9</accession>
<feature type="signal peptide" evidence="2">
    <location>
        <begin position="1"/>
        <end position="21"/>
    </location>
</feature>
<reference evidence="3 4" key="1">
    <citation type="journal article" date="2012" name="Genome Biol.">
        <title>Genome and low-iron response of an oceanic diatom adapted to chronic iron limitation.</title>
        <authorList>
            <person name="Lommer M."/>
            <person name="Specht M."/>
            <person name="Roy A.S."/>
            <person name="Kraemer L."/>
            <person name="Andreson R."/>
            <person name="Gutowska M.A."/>
            <person name="Wolf J."/>
            <person name="Bergner S.V."/>
            <person name="Schilhabel M.B."/>
            <person name="Klostermeier U.C."/>
            <person name="Beiko R.G."/>
            <person name="Rosenstiel P."/>
            <person name="Hippler M."/>
            <person name="Laroche J."/>
        </authorList>
    </citation>
    <scope>NUCLEOTIDE SEQUENCE [LARGE SCALE GENOMIC DNA]</scope>
    <source>
        <strain evidence="3 4">CCMP1005</strain>
    </source>
</reference>
<sequence length="297" mass="32176">MKIQMLFAVGAFALVHSVVSGHEVPSLRGQVDNVDKLLAETQRCGRGGSCGGVCKRDTPDLGCRHIEGMTKQCVDNEWKCAPSGSGGKADVRRTDHRVHVGAPTVSSIQSGGGGAAGMIRRRLAGDGCLLPLSPAMFHQTRPSASKSGAEWDSLSTTIDREKRDLPGKWYQKPESTKPNAAKHGVRFEIETSKEEEAAISGQQESRARPGGGPGQQVARPETVEAKAVCHWLAFRTLHPGHFHDDGVWQGGFTKWNRPQTFGAETECHCNIQWILRPGSTCLEEEVESAVESIRCCP</sequence>
<keyword evidence="2" id="KW-0732">Signal</keyword>
<evidence type="ECO:0000313" key="4">
    <source>
        <dbReference type="Proteomes" id="UP000266841"/>
    </source>
</evidence>
<evidence type="ECO:0000256" key="1">
    <source>
        <dbReference type="SAM" id="MobiDB-lite"/>
    </source>
</evidence>
<feature type="chain" id="PRO_5003836451" evidence="2">
    <location>
        <begin position="22"/>
        <end position="297"/>
    </location>
</feature>
<evidence type="ECO:0000313" key="3">
    <source>
        <dbReference type="EMBL" id="EJK50726.1"/>
    </source>
</evidence>
<gene>
    <name evidence="3" type="ORF">THAOC_30184</name>
</gene>
<dbReference type="AlphaFoldDB" id="K0RPC9"/>